<keyword evidence="1" id="KW-0614">Plasmid</keyword>
<evidence type="ECO:0000313" key="2">
    <source>
        <dbReference type="Proteomes" id="UP000464086"/>
    </source>
</evidence>
<evidence type="ECO:0000313" key="1">
    <source>
        <dbReference type="EMBL" id="QHD70595.1"/>
    </source>
</evidence>
<accession>A0A6P1GPR5</accession>
<dbReference type="RefSeq" id="WP_159368143.1">
    <property type="nucleotide sequence ID" value="NZ_CP047219.1"/>
</dbReference>
<sequence>MSITFRIEDSNEPDNLRPVMIDALQMGALRETLAEYGERYGLELIIHDYGSLDEHVFAWKARTAMMPIAMIARHFTFDVDAIALIETAQFLGRRIRIARRDDEPDIMVTLSTNPDAAPEMNVSNSNAYAILAMLDLDLDSCGTISIEQLRGSLADPVMASRLDAEPGLARYLPALNQMAAITSPSCALRMVWS</sequence>
<gene>
    <name evidence="1" type="ORF">GS397_26115</name>
</gene>
<dbReference type="AlphaFoldDB" id="A0A6P1GPR5"/>
<reference evidence="1 2" key="1">
    <citation type="submission" date="2019-12" db="EMBL/GenBank/DDBJ databases">
        <title>Functional and genomic insights into the Sphingobium yanoikuyae YC-JY1, a bacterium efficiently degrading bisphenol A.</title>
        <authorList>
            <person name="Jia Y."/>
            <person name="Li X."/>
            <person name="Wang J."/>
            <person name="Eltoukhy A."/>
            <person name="Lamraoui I."/>
            <person name="Yan Y."/>
        </authorList>
    </citation>
    <scope>NUCLEOTIDE SEQUENCE [LARGE SCALE GENOMIC DNA]</scope>
    <source>
        <strain evidence="1 2">YC-JY1</strain>
        <plasmid evidence="1 2">unnamed1</plasmid>
    </source>
</reference>
<dbReference type="EMBL" id="CP047219">
    <property type="protein sequence ID" value="QHD70595.1"/>
    <property type="molecule type" value="Genomic_DNA"/>
</dbReference>
<protein>
    <submittedName>
        <fullName evidence="1">Uncharacterized protein</fullName>
    </submittedName>
</protein>
<name>A0A6P1GPR5_SPHYA</name>
<proteinExistence type="predicted"/>
<organism evidence="1 2">
    <name type="scientific">Sphingobium yanoikuyae</name>
    <name type="common">Sphingomonas yanoikuyae</name>
    <dbReference type="NCBI Taxonomy" id="13690"/>
    <lineage>
        <taxon>Bacteria</taxon>
        <taxon>Pseudomonadati</taxon>
        <taxon>Pseudomonadota</taxon>
        <taxon>Alphaproteobacteria</taxon>
        <taxon>Sphingomonadales</taxon>
        <taxon>Sphingomonadaceae</taxon>
        <taxon>Sphingobium</taxon>
    </lineage>
</organism>
<geneLocation type="plasmid" evidence="1">
    <name>unnamed1</name>
</geneLocation>
<dbReference type="Proteomes" id="UP000464086">
    <property type="component" value="Plasmid unnamed1"/>
</dbReference>